<comment type="caution">
    <text evidence="3">The sequence shown here is derived from an EMBL/GenBank/DDBJ whole genome shotgun (WGS) entry which is preliminary data.</text>
</comment>
<dbReference type="RefSeq" id="WP_378959093.1">
    <property type="nucleotide sequence ID" value="NZ_JBHRXC010000001.1"/>
</dbReference>
<sequence>MATDNNTPITIEAVINVPVEKVWEFWNKPEHIKNWAFASPEWHAPNAENDLREGGKFSTTMAAKDGSMSFDFGGIYTTVNENELIEYTLGDDRRVKIVFQKDGDTTTKVIETFDPESQNPIEMQRGGWQAILDNFKKYVEEN</sequence>
<evidence type="ECO:0000313" key="3">
    <source>
        <dbReference type="EMBL" id="MFC4195778.1"/>
    </source>
</evidence>
<protein>
    <submittedName>
        <fullName evidence="3">SRPBCC family protein</fullName>
    </submittedName>
</protein>
<reference evidence="4" key="1">
    <citation type="journal article" date="2019" name="Int. J. Syst. Evol. Microbiol.">
        <title>The Global Catalogue of Microorganisms (GCM) 10K type strain sequencing project: providing services to taxonomists for standard genome sequencing and annotation.</title>
        <authorList>
            <consortium name="The Broad Institute Genomics Platform"/>
            <consortium name="The Broad Institute Genome Sequencing Center for Infectious Disease"/>
            <person name="Wu L."/>
            <person name="Ma J."/>
        </authorList>
    </citation>
    <scope>NUCLEOTIDE SEQUENCE [LARGE SCALE GENOMIC DNA]</scope>
    <source>
        <strain evidence="4">CCM 8689</strain>
    </source>
</reference>
<accession>A0ABV8NJ15</accession>
<proteinExistence type="inferred from homology"/>
<dbReference type="Gene3D" id="3.30.530.20">
    <property type="match status" value="1"/>
</dbReference>
<dbReference type="SUPFAM" id="SSF55961">
    <property type="entry name" value="Bet v1-like"/>
    <property type="match status" value="1"/>
</dbReference>
<evidence type="ECO:0000256" key="1">
    <source>
        <dbReference type="ARBA" id="ARBA00006817"/>
    </source>
</evidence>
<gene>
    <name evidence="3" type="ORF">ACFOUY_03615</name>
</gene>
<dbReference type="EMBL" id="JBHSBY010000022">
    <property type="protein sequence ID" value="MFC4195778.1"/>
    <property type="molecule type" value="Genomic_DNA"/>
</dbReference>
<dbReference type="CDD" id="cd08897">
    <property type="entry name" value="SRPBCC_CalC_Aha1-like_4"/>
    <property type="match status" value="1"/>
</dbReference>
<dbReference type="InterPro" id="IPR023393">
    <property type="entry name" value="START-like_dom_sf"/>
</dbReference>
<feature type="domain" description="Activator of Hsp90 ATPase homologue 1/2-like C-terminal" evidence="2">
    <location>
        <begin position="16"/>
        <end position="140"/>
    </location>
</feature>
<evidence type="ECO:0000313" key="4">
    <source>
        <dbReference type="Proteomes" id="UP001595792"/>
    </source>
</evidence>
<organism evidence="3 4">
    <name type="scientific">Pedobacter jamesrossensis</name>
    <dbReference type="NCBI Taxonomy" id="1908238"/>
    <lineage>
        <taxon>Bacteria</taxon>
        <taxon>Pseudomonadati</taxon>
        <taxon>Bacteroidota</taxon>
        <taxon>Sphingobacteriia</taxon>
        <taxon>Sphingobacteriales</taxon>
        <taxon>Sphingobacteriaceae</taxon>
        <taxon>Pedobacter</taxon>
    </lineage>
</organism>
<dbReference type="Proteomes" id="UP001595792">
    <property type="component" value="Unassembled WGS sequence"/>
</dbReference>
<comment type="similarity">
    <text evidence="1">Belongs to the AHA1 family.</text>
</comment>
<keyword evidence="4" id="KW-1185">Reference proteome</keyword>
<dbReference type="InterPro" id="IPR013538">
    <property type="entry name" value="ASHA1/2-like_C"/>
</dbReference>
<evidence type="ECO:0000259" key="2">
    <source>
        <dbReference type="Pfam" id="PF08327"/>
    </source>
</evidence>
<dbReference type="Pfam" id="PF08327">
    <property type="entry name" value="AHSA1"/>
    <property type="match status" value="1"/>
</dbReference>
<name>A0ABV8NJ15_9SPHI</name>